<dbReference type="RefSeq" id="WP_246183293.1">
    <property type="nucleotide sequence ID" value="NZ_VNHS01000003.1"/>
</dbReference>
<dbReference type="InterPro" id="IPR018062">
    <property type="entry name" value="HTH_AraC-typ_CS"/>
</dbReference>
<dbReference type="InterPro" id="IPR050204">
    <property type="entry name" value="AraC_XylS_family_regulators"/>
</dbReference>
<dbReference type="InterPro" id="IPR018060">
    <property type="entry name" value="HTH_AraC"/>
</dbReference>
<dbReference type="Proteomes" id="UP000323257">
    <property type="component" value="Unassembled WGS sequence"/>
</dbReference>
<dbReference type="InterPro" id="IPR014710">
    <property type="entry name" value="RmlC-like_jellyroll"/>
</dbReference>
<dbReference type="PANTHER" id="PTHR46796">
    <property type="entry name" value="HTH-TYPE TRANSCRIPTIONAL ACTIVATOR RHAS-RELATED"/>
    <property type="match status" value="1"/>
</dbReference>
<name>A0A5S5CDQ4_9BACL</name>
<dbReference type="InterPro" id="IPR020449">
    <property type="entry name" value="Tscrpt_reg_AraC-type_HTH"/>
</dbReference>
<dbReference type="CDD" id="cd02209">
    <property type="entry name" value="cupin_XRE_C"/>
    <property type="match status" value="1"/>
</dbReference>
<dbReference type="SUPFAM" id="SSF51182">
    <property type="entry name" value="RmlC-like cupins"/>
    <property type="match status" value="1"/>
</dbReference>
<accession>A0A5S5CDQ4</accession>
<evidence type="ECO:0000256" key="3">
    <source>
        <dbReference type="ARBA" id="ARBA00023163"/>
    </source>
</evidence>
<dbReference type="GO" id="GO:0003700">
    <property type="term" value="F:DNA-binding transcription factor activity"/>
    <property type="evidence" value="ECO:0007669"/>
    <property type="project" value="InterPro"/>
</dbReference>
<reference evidence="5 6" key="1">
    <citation type="submission" date="2019-07" db="EMBL/GenBank/DDBJ databases">
        <title>Genomic Encyclopedia of Type Strains, Phase III (KMG-III): the genomes of soil and plant-associated and newly described type strains.</title>
        <authorList>
            <person name="Whitman W."/>
        </authorList>
    </citation>
    <scope>NUCLEOTIDE SEQUENCE [LARGE SCALE GENOMIC DNA]</scope>
    <source>
        <strain evidence="5 6">BL24</strain>
    </source>
</reference>
<dbReference type="InterPro" id="IPR009057">
    <property type="entry name" value="Homeodomain-like_sf"/>
</dbReference>
<organism evidence="5 6">
    <name type="scientific">Paenibacillus methanolicus</name>
    <dbReference type="NCBI Taxonomy" id="582686"/>
    <lineage>
        <taxon>Bacteria</taxon>
        <taxon>Bacillati</taxon>
        <taxon>Bacillota</taxon>
        <taxon>Bacilli</taxon>
        <taxon>Bacillales</taxon>
        <taxon>Paenibacillaceae</taxon>
        <taxon>Paenibacillus</taxon>
    </lineage>
</organism>
<sequence length="295" mass="33990">MESFSLFDEKWRRGDYRPQIDAYYYRQWIDFHMNVHAHPQVEIMYVISGRCVVETDEQAVELGGGDFIVLDSWVPHRLVVNPGEPCRMLNVEFTFAPGGAVAPSMRQLAETSPALRTLLGERKPWFVLSDPSDVQITLKSLVLELDGRGEEREVLSHLMIGQLLLQIARLYAEHQRSGLAPQTDRYVRQAVQYILQHYDCECQAKDVADHVKLHPVYLQRIFRKQMGISMASYIIQVRMDKAKMLLGRTSIPIADIADYVGINSRQYFNELFKRTIGQTPAAYRKSVELVGWDKK</sequence>
<feature type="domain" description="HTH araC/xylS-type" evidence="4">
    <location>
        <begin position="188"/>
        <end position="286"/>
    </location>
</feature>
<dbReference type="GO" id="GO:0043565">
    <property type="term" value="F:sequence-specific DNA binding"/>
    <property type="evidence" value="ECO:0007669"/>
    <property type="project" value="InterPro"/>
</dbReference>
<evidence type="ECO:0000256" key="1">
    <source>
        <dbReference type="ARBA" id="ARBA00023015"/>
    </source>
</evidence>
<dbReference type="PANTHER" id="PTHR46796:SF13">
    <property type="entry name" value="HTH-TYPE TRANSCRIPTIONAL ACTIVATOR RHAS"/>
    <property type="match status" value="1"/>
</dbReference>
<gene>
    <name evidence="5" type="ORF">BCM02_103142</name>
</gene>
<protein>
    <submittedName>
        <fullName evidence="5">AraC-like DNA-binding protein</fullName>
    </submittedName>
</protein>
<dbReference type="PROSITE" id="PS00041">
    <property type="entry name" value="HTH_ARAC_FAMILY_1"/>
    <property type="match status" value="1"/>
</dbReference>
<dbReference type="PROSITE" id="PS01124">
    <property type="entry name" value="HTH_ARAC_FAMILY_2"/>
    <property type="match status" value="1"/>
</dbReference>
<dbReference type="InterPro" id="IPR013096">
    <property type="entry name" value="Cupin_2"/>
</dbReference>
<evidence type="ECO:0000256" key="2">
    <source>
        <dbReference type="ARBA" id="ARBA00023125"/>
    </source>
</evidence>
<evidence type="ECO:0000313" key="5">
    <source>
        <dbReference type="EMBL" id="TYP76480.1"/>
    </source>
</evidence>
<dbReference type="SMART" id="SM00342">
    <property type="entry name" value="HTH_ARAC"/>
    <property type="match status" value="1"/>
</dbReference>
<dbReference type="AlphaFoldDB" id="A0A5S5CDQ4"/>
<evidence type="ECO:0000313" key="6">
    <source>
        <dbReference type="Proteomes" id="UP000323257"/>
    </source>
</evidence>
<dbReference type="SUPFAM" id="SSF46689">
    <property type="entry name" value="Homeodomain-like"/>
    <property type="match status" value="2"/>
</dbReference>
<dbReference type="Pfam" id="PF07883">
    <property type="entry name" value="Cupin_2"/>
    <property type="match status" value="1"/>
</dbReference>
<dbReference type="Gene3D" id="2.60.120.10">
    <property type="entry name" value="Jelly Rolls"/>
    <property type="match status" value="1"/>
</dbReference>
<dbReference type="EMBL" id="VNHS01000003">
    <property type="protein sequence ID" value="TYP76480.1"/>
    <property type="molecule type" value="Genomic_DNA"/>
</dbReference>
<proteinExistence type="predicted"/>
<keyword evidence="3" id="KW-0804">Transcription</keyword>
<keyword evidence="1" id="KW-0805">Transcription regulation</keyword>
<dbReference type="Gene3D" id="1.10.10.60">
    <property type="entry name" value="Homeodomain-like"/>
    <property type="match status" value="2"/>
</dbReference>
<dbReference type="InterPro" id="IPR011051">
    <property type="entry name" value="RmlC_Cupin_sf"/>
</dbReference>
<dbReference type="Pfam" id="PF12833">
    <property type="entry name" value="HTH_18"/>
    <property type="match status" value="1"/>
</dbReference>
<comment type="caution">
    <text evidence="5">The sequence shown here is derived from an EMBL/GenBank/DDBJ whole genome shotgun (WGS) entry which is preliminary data.</text>
</comment>
<evidence type="ECO:0000259" key="4">
    <source>
        <dbReference type="PROSITE" id="PS01124"/>
    </source>
</evidence>
<keyword evidence="6" id="KW-1185">Reference proteome</keyword>
<keyword evidence="2 5" id="KW-0238">DNA-binding</keyword>
<dbReference type="PRINTS" id="PR00032">
    <property type="entry name" value="HTHARAC"/>
</dbReference>